<dbReference type="Pfam" id="PF02492">
    <property type="entry name" value="cobW"/>
    <property type="match status" value="1"/>
</dbReference>
<comment type="similarity">
    <text evidence="4">Belongs to the SIMIBI class G3E GTPase family. ZNG1 subfamily.</text>
</comment>
<evidence type="ECO:0000256" key="1">
    <source>
        <dbReference type="ARBA" id="ARBA00022741"/>
    </source>
</evidence>
<keyword evidence="3" id="KW-0143">Chaperone</keyword>
<keyword evidence="8" id="KW-1185">Reference proteome</keyword>
<sequence length="316" mass="35666">MKIPVYTINGFLGSGKTTILLAMMEECKRNGWKAGIILNELGEKTIEEDYFEGQNLKQLLDGCICCTMQDGLQETLRSIAAEPINILLIEGTGVANPLAIERTLISAEFRELFDLYSMISVVDASKFLEYRNRFSSNKEIRQLLQDQMTCAKMVVINKTDLTKPSVLAKVEKKMEILLQPDTPVFRTTFGNLEIAQLFRRRYTLSGPHAQAASDRVHSHHQAVIRSIRIQDVPAMTRESLIRWIEQLPLDVLRGKGLVHLLNEPGTYLIQFSSGELSLERMKEDGREPVIILIGEGLQEEAMNRRLLEHAKAGSVP</sequence>
<accession>A0ABM6JS68</accession>
<dbReference type="InterPro" id="IPR011629">
    <property type="entry name" value="CobW-like_C"/>
</dbReference>
<reference evidence="7 8" key="1">
    <citation type="submission" date="2016-04" db="EMBL/GenBank/DDBJ databases">
        <title>Comparative Genomics and Epigenetics of Sporosarcina ureae.</title>
        <authorList>
            <person name="Oliver A.S."/>
            <person name="Cooper K.K."/>
        </authorList>
    </citation>
    <scope>NUCLEOTIDE SEQUENCE [LARGE SCALE GENOMIC DNA]</scope>
    <source>
        <strain evidence="7 8">S204</strain>
    </source>
</reference>
<evidence type="ECO:0000313" key="7">
    <source>
        <dbReference type="EMBL" id="ARF12998.1"/>
    </source>
</evidence>
<dbReference type="InterPro" id="IPR027417">
    <property type="entry name" value="P-loop_NTPase"/>
</dbReference>
<evidence type="ECO:0000256" key="4">
    <source>
        <dbReference type="ARBA" id="ARBA00034320"/>
    </source>
</evidence>
<name>A0ABM6JS68_SPOUR</name>
<gene>
    <name evidence="7" type="ORF">SporoS204_01685</name>
</gene>
<evidence type="ECO:0000259" key="6">
    <source>
        <dbReference type="SMART" id="SM00833"/>
    </source>
</evidence>
<organism evidence="7 8">
    <name type="scientific">Sporosarcina ureae</name>
    <dbReference type="NCBI Taxonomy" id="1571"/>
    <lineage>
        <taxon>Bacteria</taxon>
        <taxon>Bacillati</taxon>
        <taxon>Bacillota</taxon>
        <taxon>Bacilli</taxon>
        <taxon>Bacillales</taxon>
        <taxon>Caryophanaceae</taxon>
        <taxon>Sporosarcina</taxon>
    </lineage>
</organism>
<comment type="catalytic activity">
    <reaction evidence="5">
        <text>GTP + H2O = GDP + phosphate + H(+)</text>
        <dbReference type="Rhea" id="RHEA:19669"/>
        <dbReference type="ChEBI" id="CHEBI:15377"/>
        <dbReference type="ChEBI" id="CHEBI:15378"/>
        <dbReference type="ChEBI" id="CHEBI:37565"/>
        <dbReference type="ChEBI" id="CHEBI:43474"/>
        <dbReference type="ChEBI" id="CHEBI:58189"/>
    </reaction>
    <physiologicalReaction direction="left-to-right" evidence="5">
        <dbReference type="Rhea" id="RHEA:19670"/>
    </physiologicalReaction>
</comment>
<keyword evidence="2" id="KW-0378">Hydrolase</keyword>
<dbReference type="PANTHER" id="PTHR13748">
    <property type="entry name" value="COBW-RELATED"/>
    <property type="match status" value="1"/>
</dbReference>
<protein>
    <recommendedName>
        <fullName evidence="6">CobW C-terminal domain-containing protein</fullName>
    </recommendedName>
</protein>
<dbReference type="Pfam" id="PF07683">
    <property type="entry name" value="CobW_C"/>
    <property type="match status" value="1"/>
</dbReference>
<dbReference type="SUPFAM" id="SSF90002">
    <property type="entry name" value="Hypothetical protein YjiA, C-terminal domain"/>
    <property type="match status" value="1"/>
</dbReference>
<keyword evidence="1" id="KW-0547">Nucleotide-binding</keyword>
<evidence type="ECO:0000256" key="3">
    <source>
        <dbReference type="ARBA" id="ARBA00023186"/>
    </source>
</evidence>
<dbReference type="PANTHER" id="PTHR13748:SF62">
    <property type="entry name" value="COBW DOMAIN-CONTAINING PROTEIN"/>
    <property type="match status" value="1"/>
</dbReference>
<dbReference type="InterPro" id="IPR036627">
    <property type="entry name" value="CobW-likC_sf"/>
</dbReference>
<evidence type="ECO:0000256" key="5">
    <source>
        <dbReference type="ARBA" id="ARBA00049117"/>
    </source>
</evidence>
<dbReference type="EMBL" id="CP015108">
    <property type="protein sequence ID" value="ARF12998.1"/>
    <property type="molecule type" value="Genomic_DNA"/>
</dbReference>
<feature type="domain" description="CobW C-terminal" evidence="6">
    <location>
        <begin position="224"/>
        <end position="310"/>
    </location>
</feature>
<dbReference type="RefSeq" id="WP_029054987.1">
    <property type="nucleotide sequence ID" value="NZ_CP015108.1"/>
</dbReference>
<dbReference type="SMART" id="SM00833">
    <property type="entry name" value="CobW_C"/>
    <property type="match status" value="1"/>
</dbReference>
<dbReference type="Proteomes" id="UP000192486">
    <property type="component" value="Chromosome"/>
</dbReference>
<dbReference type="InterPro" id="IPR003495">
    <property type="entry name" value="CobW/HypB/UreG_nucleotide-bd"/>
</dbReference>
<evidence type="ECO:0000256" key="2">
    <source>
        <dbReference type="ARBA" id="ARBA00022801"/>
    </source>
</evidence>
<dbReference type="Gene3D" id="3.30.1220.10">
    <property type="entry name" value="CobW-like, C-terminal domain"/>
    <property type="match status" value="1"/>
</dbReference>
<dbReference type="InterPro" id="IPR051316">
    <property type="entry name" value="Zinc-reg_GTPase_activator"/>
</dbReference>
<proteinExistence type="inferred from homology"/>
<evidence type="ECO:0000313" key="8">
    <source>
        <dbReference type="Proteomes" id="UP000192486"/>
    </source>
</evidence>
<dbReference type="Gene3D" id="3.40.50.300">
    <property type="entry name" value="P-loop containing nucleotide triphosphate hydrolases"/>
    <property type="match status" value="1"/>
</dbReference>
<dbReference type="SUPFAM" id="SSF52540">
    <property type="entry name" value="P-loop containing nucleoside triphosphate hydrolases"/>
    <property type="match status" value="1"/>
</dbReference>